<evidence type="ECO:0000256" key="1">
    <source>
        <dbReference type="ARBA" id="ARBA00004123"/>
    </source>
</evidence>
<dbReference type="PROSITE" id="PS50217">
    <property type="entry name" value="BZIP"/>
    <property type="match status" value="1"/>
</dbReference>
<dbReference type="PANTHER" id="PTHR47416">
    <property type="entry name" value="BASIC-LEUCINE ZIPPER TRANSCRIPTION FACTOR F-RELATED"/>
    <property type="match status" value="1"/>
</dbReference>
<evidence type="ECO:0000256" key="6">
    <source>
        <dbReference type="ARBA" id="ARBA00023163"/>
    </source>
</evidence>
<dbReference type="GO" id="GO:0005634">
    <property type="term" value="C:nucleus"/>
    <property type="evidence" value="ECO:0007669"/>
    <property type="project" value="UniProtKB-SubCell"/>
</dbReference>
<dbReference type="GO" id="GO:0003700">
    <property type="term" value="F:DNA-binding transcription factor activity"/>
    <property type="evidence" value="ECO:0007669"/>
    <property type="project" value="InterPro"/>
</dbReference>
<reference evidence="9" key="1">
    <citation type="submission" date="2020-09" db="EMBL/GenBank/DDBJ databases">
        <title>Genome-Enabled Discovery of Anthraquinone Biosynthesis in Senna tora.</title>
        <authorList>
            <person name="Kang S.-H."/>
            <person name="Pandey R.P."/>
            <person name="Lee C.-M."/>
            <person name="Sim J.-S."/>
            <person name="Jeong J.-T."/>
            <person name="Choi B.-S."/>
            <person name="Jung M."/>
            <person name="Ginzburg D."/>
            <person name="Zhao K."/>
            <person name="Won S.Y."/>
            <person name="Oh T.-J."/>
            <person name="Yu Y."/>
            <person name="Kim N.-H."/>
            <person name="Lee O.R."/>
            <person name="Lee T.-H."/>
            <person name="Bashyal P."/>
            <person name="Kim T.-S."/>
            <person name="Lee W.-H."/>
            <person name="Kawkins C."/>
            <person name="Kim C.-K."/>
            <person name="Kim J.S."/>
            <person name="Ahn B.O."/>
            <person name="Rhee S.Y."/>
            <person name="Sohng J.K."/>
        </authorList>
    </citation>
    <scope>NUCLEOTIDE SEQUENCE</scope>
    <source>
        <tissue evidence="9">Leaf</tissue>
    </source>
</reference>
<keyword evidence="7" id="KW-0539">Nucleus</keyword>
<evidence type="ECO:0000256" key="7">
    <source>
        <dbReference type="ARBA" id="ARBA00023242"/>
    </source>
</evidence>
<dbReference type="PANTHER" id="PTHR47416:SF8">
    <property type="entry name" value="BASIC-LEUCINE ZIPPER TRANSCRIPTION FACTOR E-RELATED"/>
    <property type="match status" value="1"/>
</dbReference>
<dbReference type="SUPFAM" id="SSF57959">
    <property type="entry name" value="Leucine zipper domain"/>
    <property type="match status" value="1"/>
</dbReference>
<evidence type="ECO:0000256" key="5">
    <source>
        <dbReference type="ARBA" id="ARBA00023125"/>
    </source>
</evidence>
<dbReference type="CDD" id="cd14704">
    <property type="entry name" value="bZIP_HY5-like"/>
    <property type="match status" value="1"/>
</dbReference>
<comment type="caution">
    <text evidence="9">The sequence shown here is derived from an EMBL/GenBank/DDBJ whole genome shotgun (WGS) entry which is preliminary data.</text>
</comment>
<protein>
    <submittedName>
        <fullName evidence="9">BZIP transcription factor 60</fullName>
    </submittedName>
</protein>
<comment type="subcellular location">
    <subcellularLocation>
        <location evidence="2">Endoplasmic reticulum membrane</location>
        <topology evidence="2">Single-pass membrane protein</topology>
    </subcellularLocation>
    <subcellularLocation>
        <location evidence="1">Nucleus</location>
    </subcellularLocation>
</comment>
<evidence type="ECO:0000259" key="8">
    <source>
        <dbReference type="PROSITE" id="PS50217"/>
    </source>
</evidence>
<organism evidence="9 10">
    <name type="scientific">Senna tora</name>
    <dbReference type="NCBI Taxonomy" id="362788"/>
    <lineage>
        <taxon>Eukaryota</taxon>
        <taxon>Viridiplantae</taxon>
        <taxon>Streptophyta</taxon>
        <taxon>Embryophyta</taxon>
        <taxon>Tracheophyta</taxon>
        <taxon>Spermatophyta</taxon>
        <taxon>Magnoliopsida</taxon>
        <taxon>eudicotyledons</taxon>
        <taxon>Gunneridae</taxon>
        <taxon>Pentapetalae</taxon>
        <taxon>rosids</taxon>
        <taxon>fabids</taxon>
        <taxon>Fabales</taxon>
        <taxon>Fabaceae</taxon>
        <taxon>Caesalpinioideae</taxon>
        <taxon>Cassia clade</taxon>
        <taxon>Senna</taxon>
    </lineage>
</organism>
<evidence type="ECO:0000313" key="10">
    <source>
        <dbReference type="Proteomes" id="UP000634136"/>
    </source>
</evidence>
<dbReference type="EMBL" id="JAAIUW010000005">
    <property type="protein sequence ID" value="KAF7829453.1"/>
    <property type="molecule type" value="Genomic_DNA"/>
</dbReference>
<dbReference type="AlphaFoldDB" id="A0A834TVS8"/>
<comment type="similarity">
    <text evidence="3">Belongs to the bZIP family.</text>
</comment>
<name>A0A834TVS8_9FABA</name>
<dbReference type="PROSITE" id="PS00036">
    <property type="entry name" value="BZIP_BASIC"/>
    <property type="match status" value="1"/>
</dbReference>
<gene>
    <name evidence="9" type="ORF">G2W53_011786</name>
</gene>
<keyword evidence="5" id="KW-0238">DNA-binding</keyword>
<dbReference type="Gene3D" id="1.20.5.170">
    <property type="match status" value="1"/>
</dbReference>
<dbReference type="InterPro" id="IPR004827">
    <property type="entry name" value="bZIP"/>
</dbReference>
<dbReference type="SMART" id="SM00338">
    <property type="entry name" value="BRLZ"/>
    <property type="match status" value="1"/>
</dbReference>
<accession>A0A834TVS8</accession>
<evidence type="ECO:0000256" key="4">
    <source>
        <dbReference type="ARBA" id="ARBA00023015"/>
    </source>
</evidence>
<dbReference type="GO" id="GO:0005789">
    <property type="term" value="C:endoplasmic reticulum membrane"/>
    <property type="evidence" value="ECO:0007669"/>
    <property type="project" value="UniProtKB-SubCell"/>
</dbReference>
<dbReference type="Proteomes" id="UP000634136">
    <property type="component" value="Unassembled WGS sequence"/>
</dbReference>
<keyword evidence="4" id="KW-0805">Transcription regulation</keyword>
<dbReference type="GO" id="GO:0003677">
    <property type="term" value="F:DNA binding"/>
    <property type="evidence" value="ECO:0007669"/>
    <property type="project" value="UniProtKB-KW"/>
</dbReference>
<evidence type="ECO:0000256" key="3">
    <source>
        <dbReference type="ARBA" id="ARBA00007163"/>
    </source>
</evidence>
<feature type="domain" description="BZIP" evidence="8">
    <location>
        <begin position="113"/>
        <end position="153"/>
    </location>
</feature>
<dbReference type="Pfam" id="PF00170">
    <property type="entry name" value="bZIP_1"/>
    <property type="match status" value="1"/>
</dbReference>
<evidence type="ECO:0000256" key="2">
    <source>
        <dbReference type="ARBA" id="ARBA00004389"/>
    </source>
</evidence>
<proteinExistence type="inferred from homology"/>
<keyword evidence="10" id="KW-1185">Reference proteome</keyword>
<dbReference type="InterPro" id="IPR046347">
    <property type="entry name" value="bZIP_sf"/>
</dbReference>
<keyword evidence="6" id="KW-0804">Transcription</keyword>
<dbReference type="OrthoDB" id="674948at2759"/>
<sequence>MDDLEFVDDDIVGQIDWGDNFDDNLFPSVIANAPPSSDPSRDSYICEIENLLMDDNGAESPSESDAKDYCDKFLADILVGEVEEDSSPSAKDVIDAVLDTDKVDAAADEHFSKKRTRKMRNRDAAVRSRERKKIYVKNLEMKSRYLEGECRKLGHLLQCCYAENYALRLCLQSGSAFGASMTKLESAVLLLESLLLGSLLWFVGIICRVILHLGPRLIQEPQLVAQENLELKGLRRTVALEGAGNKIFGRFVALSFLNSRRSRASGTKMKMIFLSF</sequence>
<evidence type="ECO:0000313" key="9">
    <source>
        <dbReference type="EMBL" id="KAF7829453.1"/>
    </source>
</evidence>